<gene>
    <name evidence="8" type="primary">SSH4_2</name>
    <name evidence="8" type="ORF">KQ657_001734</name>
</gene>
<feature type="compositionally biased region" description="Polar residues" evidence="5">
    <location>
        <begin position="461"/>
        <end position="472"/>
    </location>
</feature>
<dbReference type="AlphaFoldDB" id="A0A9P7V7I3"/>
<dbReference type="InterPro" id="IPR001870">
    <property type="entry name" value="B30.2/SPRY"/>
</dbReference>
<evidence type="ECO:0000313" key="9">
    <source>
        <dbReference type="Proteomes" id="UP000790833"/>
    </source>
</evidence>
<dbReference type="SUPFAM" id="SSF49899">
    <property type="entry name" value="Concanavalin A-like lectins/glucanases"/>
    <property type="match status" value="1"/>
</dbReference>
<dbReference type="Pfam" id="PF00622">
    <property type="entry name" value="SPRY"/>
    <property type="match status" value="1"/>
</dbReference>
<dbReference type="InterPro" id="IPR050618">
    <property type="entry name" value="Ubq-SigPath_Reg"/>
</dbReference>
<dbReference type="PROSITE" id="PS50188">
    <property type="entry name" value="B302_SPRY"/>
    <property type="match status" value="1"/>
</dbReference>
<feature type="region of interest" description="Disordered" evidence="5">
    <location>
        <begin position="407"/>
        <end position="504"/>
    </location>
</feature>
<dbReference type="SMART" id="SM00449">
    <property type="entry name" value="SPRY"/>
    <property type="match status" value="1"/>
</dbReference>
<dbReference type="RefSeq" id="XP_043047886.1">
    <property type="nucleotide sequence ID" value="XM_043192518.1"/>
</dbReference>
<keyword evidence="9" id="KW-1185">Reference proteome</keyword>
<evidence type="ECO:0000256" key="5">
    <source>
        <dbReference type="SAM" id="MobiDB-lite"/>
    </source>
</evidence>
<protein>
    <submittedName>
        <fullName evidence="8">Rsp5p-dependent ubiquitination, sorting of cargo proteins at the multivesicular body</fullName>
    </submittedName>
</protein>
<dbReference type="InterPro" id="IPR013320">
    <property type="entry name" value="ConA-like_dom_sf"/>
</dbReference>
<comment type="subcellular location">
    <subcellularLocation>
        <location evidence="1">Membrane</location>
        <topology evidence="1">Single-pass membrane protein</topology>
    </subcellularLocation>
</comment>
<organism evidence="8 9">
    <name type="scientific">Scheffersomyces spartinae</name>
    <dbReference type="NCBI Taxonomy" id="45513"/>
    <lineage>
        <taxon>Eukaryota</taxon>
        <taxon>Fungi</taxon>
        <taxon>Dikarya</taxon>
        <taxon>Ascomycota</taxon>
        <taxon>Saccharomycotina</taxon>
        <taxon>Pichiomycetes</taxon>
        <taxon>Debaryomycetaceae</taxon>
        <taxon>Scheffersomyces</taxon>
    </lineage>
</organism>
<keyword evidence="4 6" id="KW-0472">Membrane</keyword>
<keyword evidence="2 6" id="KW-0812">Transmembrane</keyword>
<evidence type="ECO:0000259" key="7">
    <source>
        <dbReference type="PROSITE" id="PS50188"/>
    </source>
</evidence>
<dbReference type="EMBL" id="JAHMUF010000018">
    <property type="protein sequence ID" value="KAG7192336.1"/>
    <property type="molecule type" value="Genomic_DNA"/>
</dbReference>
<comment type="caution">
    <text evidence="8">The sequence shown here is derived from an EMBL/GenBank/DDBJ whole genome shotgun (WGS) entry which is preliminary data.</text>
</comment>
<evidence type="ECO:0000256" key="4">
    <source>
        <dbReference type="ARBA" id="ARBA00023136"/>
    </source>
</evidence>
<evidence type="ECO:0000256" key="6">
    <source>
        <dbReference type="SAM" id="Phobius"/>
    </source>
</evidence>
<dbReference type="GO" id="GO:0016020">
    <property type="term" value="C:membrane"/>
    <property type="evidence" value="ECO:0007669"/>
    <property type="project" value="UniProtKB-SubCell"/>
</dbReference>
<proteinExistence type="predicted"/>
<feature type="region of interest" description="Disordered" evidence="5">
    <location>
        <begin position="519"/>
        <end position="539"/>
    </location>
</feature>
<evidence type="ECO:0000256" key="1">
    <source>
        <dbReference type="ARBA" id="ARBA00004167"/>
    </source>
</evidence>
<dbReference type="Proteomes" id="UP000790833">
    <property type="component" value="Unassembled WGS sequence"/>
</dbReference>
<feature type="region of interest" description="Disordered" evidence="5">
    <location>
        <begin position="353"/>
        <end position="376"/>
    </location>
</feature>
<evidence type="ECO:0000256" key="2">
    <source>
        <dbReference type="ARBA" id="ARBA00022692"/>
    </source>
</evidence>
<feature type="transmembrane region" description="Helical" evidence="6">
    <location>
        <begin position="48"/>
        <end position="73"/>
    </location>
</feature>
<dbReference type="GeneID" id="66115108"/>
<name>A0A9P7V7I3_9ASCO</name>
<dbReference type="InterPro" id="IPR003877">
    <property type="entry name" value="SPRY_dom"/>
</dbReference>
<feature type="domain" description="B30.2/SPRY" evidence="7">
    <location>
        <begin position="122"/>
        <end position="315"/>
    </location>
</feature>
<dbReference type="OrthoDB" id="258495at2759"/>
<dbReference type="InterPro" id="IPR035780">
    <property type="entry name" value="SPRY_Ssh4-like"/>
</dbReference>
<reference evidence="8" key="1">
    <citation type="submission" date="2021-03" db="EMBL/GenBank/DDBJ databases">
        <authorList>
            <person name="Palmer J.M."/>
        </authorList>
    </citation>
    <scope>NUCLEOTIDE SEQUENCE</scope>
    <source>
        <strain evidence="8">ARV_011</strain>
    </source>
</reference>
<dbReference type="PANTHER" id="PTHR12864">
    <property type="entry name" value="RAN BINDING PROTEIN 9-RELATED"/>
    <property type="match status" value="1"/>
</dbReference>
<evidence type="ECO:0000256" key="3">
    <source>
        <dbReference type="ARBA" id="ARBA00022989"/>
    </source>
</evidence>
<dbReference type="Gene3D" id="2.60.120.920">
    <property type="match status" value="1"/>
</dbReference>
<feature type="compositionally biased region" description="Acidic residues" evidence="5">
    <location>
        <begin position="424"/>
        <end position="433"/>
    </location>
</feature>
<dbReference type="CDD" id="cd12910">
    <property type="entry name" value="SPRY_SSH4_like"/>
    <property type="match status" value="1"/>
</dbReference>
<feature type="compositionally biased region" description="Low complexity" evidence="5">
    <location>
        <begin position="407"/>
        <end position="423"/>
    </location>
</feature>
<sequence length="539" mass="60593">MSTPSISKLSSRPHEAVASKLDPPNLRFMRLGDIPSEAGDVTGDINEVLFVVMFSCIGFIVAFVLLLVVFLILRRRIRSRDLDDEERGRNFANRIYTELDTDEQELYFQSVQFFESNPYFRHDIPLSQLLSIQEKGIQAFEFRKDPMLTNNDLLIVNKCELNFFKNLQCSAQTNIPIPMINEVYYFEAKIYLLPDPEGTVISVGLAPKPYPWFRLPGRHQYSISYDSNGFRRYNDPFPVDGPPHFPSLIQGDVIGVGYRVRSGTVFFTKNGKKVSELSLGGHIKKFKLPQDGHIHPTIGANNLCSVNINLGQMGFVYIEANVKKWGLAPLEGNGPSPPAYNKFNQDILLARSEYDESESERENDFPPQFWDVENSRGDGITSAQMANQSYDAYRDDEVSMSGDRITLTSLLPPEEPPSYSENNSDVEVEDAEGEGSRATDLRPAFGPDPEAEQNGDEHVQTQDTNKNQCATTTDEEEEEVATLVDGNGESETETIGGVEDAGNIELTDEGLNNQRHEYENTLTEQEPQTPRNDTTIESL</sequence>
<keyword evidence="3 6" id="KW-1133">Transmembrane helix</keyword>
<dbReference type="InterPro" id="IPR043136">
    <property type="entry name" value="B30.2/SPRY_sf"/>
</dbReference>
<accession>A0A9P7V7I3</accession>
<evidence type="ECO:0000313" key="8">
    <source>
        <dbReference type="EMBL" id="KAG7192336.1"/>
    </source>
</evidence>
<feature type="compositionally biased region" description="Polar residues" evidence="5">
    <location>
        <begin position="520"/>
        <end position="539"/>
    </location>
</feature>